<sequence length="62" mass="7380">MNENIRMQILAIRESGVTNMFDIPRVTQEAYSRDFHELVNYLNDHKTEYARFILTGEEDESK</sequence>
<reference evidence="1 2" key="1">
    <citation type="submission" date="2015-03" db="EMBL/GenBank/DDBJ databases">
        <authorList>
            <person name="Murphy D."/>
        </authorList>
    </citation>
    <scope>NUCLEOTIDE SEQUENCE [LARGE SCALE GENOMIC DNA]</scope>
    <source>
        <strain evidence="1 2">OL-4</strain>
    </source>
</reference>
<evidence type="ECO:0000313" key="2">
    <source>
        <dbReference type="Proteomes" id="UP000045545"/>
    </source>
</evidence>
<protein>
    <submittedName>
        <fullName evidence="1">Uncharacterized</fullName>
    </submittedName>
</protein>
<dbReference type="Proteomes" id="UP000045545">
    <property type="component" value="Unassembled WGS sequence"/>
</dbReference>
<organism evidence="1 2">
    <name type="scientific">Syntrophomonas zehnderi OL-4</name>
    <dbReference type="NCBI Taxonomy" id="690567"/>
    <lineage>
        <taxon>Bacteria</taxon>
        <taxon>Bacillati</taxon>
        <taxon>Bacillota</taxon>
        <taxon>Clostridia</taxon>
        <taxon>Eubacteriales</taxon>
        <taxon>Syntrophomonadaceae</taxon>
        <taxon>Syntrophomonas</taxon>
    </lineage>
</organism>
<dbReference type="OrthoDB" id="1701913at2"/>
<name>A0A0E4GAY7_9FIRM</name>
<dbReference type="RefSeq" id="WP_013843503.1">
    <property type="nucleotide sequence ID" value="NZ_CGIH01000028.1"/>
</dbReference>
<evidence type="ECO:0000313" key="1">
    <source>
        <dbReference type="EMBL" id="CFX73374.1"/>
    </source>
</evidence>
<dbReference type="AlphaFoldDB" id="A0A0E4GAY7"/>
<proteinExistence type="predicted"/>
<dbReference type="STRING" id="690567.1741"/>
<keyword evidence="2" id="KW-1185">Reference proteome</keyword>
<dbReference type="Pfam" id="PF16468">
    <property type="entry name" value="DUF5049"/>
    <property type="match status" value="1"/>
</dbReference>
<dbReference type="InterPro" id="IPR032488">
    <property type="entry name" value="DUF5049"/>
</dbReference>
<gene>
    <name evidence="1" type="ORF">1741</name>
</gene>
<accession>A0A0E4GAY7</accession>
<dbReference type="EMBL" id="CGIH01000028">
    <property type="protein sequence ID" value="CFX73374.1"/>
    <property type="molecule type" value="Genomic_DNA"/>
</dbReference>